<dbReference type="PROSITE" id="PS51186">
    <property type="entry name" value="GNAT"/>
    <property type="match status" value="1"/>
</dbReference>
<dbReference type="InterPro" id="IPR000182">
    <property type="entry name" value="GNAT_dom"/>
</dbReference>
<name>A0A972GSR4_9BACL</name>
<keyword evidence="5" id="KW-1185">Reference proteome</keyword>
<dbReference type="PANTHER" id="PTHR10545:SF29">
    <property type="entry name" value="GH14572P-RELATED"/>
    <property type="match status" value="1"/>
</dbReference>
<keyword evidence="1" id="KW-0808">Transferase</keyword>
<dbReference type="Gene3D" id="3.40.630.30">
    <property type="match status" value="1"/>
</dbReference>
<feature type="domain" description="N-acetyltransferase" evidence="3">
    <location>
        <begin position="3"/>
        <end position="148"/>
    </location>
</feature>
<protein>
    <submittedName>
        <fullName evidence="4">GNAT family N-acetyltransferase</fullName>
    </submittedName>
</protein>
<keyword evidence="2" id="KW-0012">Acyltransferase</keyword>
<proteinExistence type="predicted"/>
<dbReference type="Pfam" id="PF00583">
    <property type="entry name" value="Acetyltransf_1"/>
    <property type="match status" value="1"/>
</dbReference>
<dbReference type="InterPro" id="IPR051016">
    <property type="entry name" value="Diverse_Substrate_AcTransf"/>
</dbReference>
<dbReference type="SUPFAM" id="SSF55729">
    <property type="entry name" value="Acyl-CoA N-acyltransferases (Nat)"/>
    <property type="match status" value="1"/>
</dbReference>
<evidence type="ECO:0000256" key="1">
    <source>
        <dbReference type="ARBA" id="ARBA00022679"/>
    </source>
</evidence>
<accession>A0A972GSR4</accession>
<evidence type="ECO:0000256" key="2">
    <source>
        <dbReference type="ARBA" id="ARBA00023315"/>
    </source>
</evidence>
<evidence type="ECO:0000259" key="3">
    <source>
        <dbReference type="PROSITE" id="PS51186"/>
    </source>
</evidence>
<dbReference type="EMBL" id="WHOD01000043">
    <property type="protein sequence ID" value="NOU93167.1"/>
    <property type="molecule type" value="Genomic_DNA"/>
</dbReference>
<dbReference type="AlphaFoldDB" id="A0A972GSR4"/>
<dbReference type="InterPro" id="IPR016181">
    <property type="entry name" value="Acyl_CoA_acyltransferase"/>
</dbReference>
<gene>
    <name evidence="4" type="ORF">GC093_08010</name>
</gene>
<sequence>MSLVLRNAEPDDLNGLTELMYEYIVGFYQKPRPATGKIHNLIQTLLEKQSGIQFVALQDGKLVGFATLYFTFSTMKADKFTVMNDLFVLEQYRDTEVESKLFLECQRYTQDHGYVHMSWIAATDNKRAQRFFDKMGGIQGDWVNYSII</sequence>
<dbReference type="CDD" id="cd04301">
    <property type="entry name" value="NAT_SF"/>
    <property type="match status" value="1"/>
</dbReference>
<organism evidence="4 5">
    <name type="scientific">Paenibacillus foliorum</name>
    <dbReference type="NCBI Taxonomy" id="2654974"/>
    <lineage>
        <taxon>Bacteria</taxon>
        <taxon>Bacillati</taxon>
        <taxon>Bacillota</taxon>
        <taxon>Bacilli</taxon>
        <taxon>Bacillales</taxon>
        <taxon>Paenibacillaceae</taxon>
        <taxon>Paenibacillus</taxon>
    </lineage>
</organism>
<evidence type="ECO:0000313" key="5">
    <source>
        <dbReference type="Proteomes" id="UP000641588"/>
    </source>
</evidence>
<comment type="caution">
    <text evidence="4">The sequence shown here is derived from an EMBL/GenBank/DDBJ whole genome shotgun (WGS) entry which is preliminary data.</text>
</comment>
<reference evidence="4" key="1">
    <citation type="submission" date="2019-10" db="EMBL/GenBank/DDBJ databases">
        <title>Description of Paenibacillus glebae sp. nov.</title>
        <authorList>
            <person name="Carlier A."/>
            <person name="Qi S."/>
        </authorList>
    </citation>
    <scope>NUCLEOTIDE SEQUENCE</scope>
    <source>
        <strain evidence="4">LMG 31456</strain>
    </source>
</reference>
<dbReference type="PANTHER" id="PTHR10545">
    <property type="entry name" value="DIAMINE N-ACETYLTRANSFERASE"/>
    <property type="match status" value="1"/>
</dbReference>
<dbReference type="GO" id="GO:0008080">
    <property type="term" value="F:N-acetyltransferase activity"/>
    <property type="evidence" value="ECO:0007669"/>
    <property type="project" value="UniProtKB-ARBA"/>
</dbReference>
<dbReference type="Proteomes" id="UP000641588">
    <property type="component" value="Unassembled WGS sequence"/>
</dbReference>
<evidence type="ECO:0000313" key="4">
    <source>
        <dbReference type="EMBL" id="NOU93167.1"/>
    </source>
</evidence>
<dbReference type="RefSeq" id="WP_171651368.1">
    <property type="nucleotide sequence ID" value="NZ_WHOD01000043.1"/>
</dbReference>